<dbReference type="GO" id="GO:1990077">
    <property type="term" value="C:primosome complex"/>
    <property type="evidence" value="ECO:0007669"/>
    <property type="project" value="UniProtKB-UniRule"/>
</dbReference>
<keyword evidence="2 4" id="KW-0235">DNA replication</keyword>
<dbReference type="AlphaFoldDB" id="A0A557RK20"/>
<keyword evidence="6" id="KW-1185">Reference proteome</keyword>
<dbReference type="InterPro" id="IPR023646">
    <property type="entry name" value="Prisomal_replication_PriB"/>
</dbReference>
<proteinExistence type="inferred from homology"/>
<dbReference type="GO" id="GO:0006269">
    <property type="term" value="P:DNA replication, synthesis of primer"/>
    <property type="evidence" value="ECO:0007669"/>
    <property type="project" value="UniProtKB-KW"/>
</dbReference>
<dbReference type="EMBL" id="VMKP01000002">
    <property type="protein sequence ID" value="TVO65509.1"/>
    <property type="molecule type" value="Genomic_DNA"/>
</dbReference>
<keyword evidence="3 4" id="KW-0238">DNA-binding</keyword>
<reference evidence="5 6" key="1">
    <citation type="submission" date="2019-07" db="EMBL/GenBank/DDBJ databases">
        <title>Reclasification of Spiribacter aquaticus.</title>
        <authorList>
            <person name="Leon M.J."/>
            <person name="Sanchez-Porro C."/>
            <person name="Ventosa A."/>
        </authorList>
    </citation>
    <scope>NUCLEOTIDE SEQUENCE [LARGE SCALE GENOMIC DNA]</scope>
    <source>
        <strain evidence="5 6">SP30</strain>
    </source>
</reference>
<dbReference type="PIRSF" id="PIRSF003135">
    <property type="entry name" value="Primosomal_n"/>
    <property type="match status" value="1"/>
</dbReference>
<evidence type="ECO:0000256" key="2">
    <source>
        <dbReference type="ARBA" id="ARBA00022705"/>
    </source>
</evidence>
<evidence type="ECO:0000256" key="4">
    <source>
        <dbReference type="HAMAP-Rule" id="MF_00720"/>
    </source>
</evidence>
<comment type="similarity">
    <text evidence="4">Belongs to the PriB family.</text>
</comment>
<dbReference type="SUPFAM" id="SSF50249">
    <property type="entry name" value="Nucleic acid-binding proteins"/>
    <property type="match status" value="1"/>
</dbReference>
<organism evidence="5 6">
    <name type="scientific">Spiribacter aquaticus</name>
    <dbReference type="NCBI Taxonomy" id="1935996"/>
    <lineage>
        <taxon>Bacteria</taxon>
        <taxon>Pseudomonadati</taxon>
        <taxon>Pseudomonadota</taxon>
        <taxon>Gammaproteobacteria</taxon>
        <taxon>Chromatiales</taxon>
        <taxon>Ectothiorhodospiraceae</taxon>
        <taxon>Spiribacter</taxon>
    </lineage>
</organism>
<comment type="caution">
    <text evidence="5">The sequence shown here is derived from an EMBL/GenBank/DDBJ whole genome shotgun (WGS) entry which is preliminary data.</text>
</comment>
<dbReference type="Gene3D" id="2.40.50.140">
    <property type="entry name" value="Nucleic acid-binding proteins"/>
    <property type="match status" value="1"/>
</dbReference>
<dbReference type="InterPro" id="IPR000424">
    <property type="entry name" value="Primosome_PriB/ssb"/>
</dbReference>
<sequence>MSNHVELTGWLVEAAGLRHSPAGVPIARGLIEHESQQTEAGASRPIRFRVGVSAAGTPLAEQLNELPAGSPVRVSGYMRRSRQRTPDTDPIIISVSRLERMTPTE</sequence>
<dbReference type="GO" id="GO:0003697">
    <property type="term" value="F:single-stranded DNA binding"/>
    <property type="evidence" value="ECO:0007669"/>
    <property type="project" value="UniProtKB-UniRule"/>
</dbReference>
<protein>
    <recommendedName>
        <fullName evidence="4">Replication restart protein PriB</fullName>
    </recommendedName>
</protein>
<dbReference type="Pfam" id="PF22657">
    <property type="entry name" value="SSB_1"/>
    <property type="match status" value="1"/>
</dbReference>
<evidence type="ECO:0000313" key="5">
    <source>
        <dbReference type="EMBL" id="TVO65509.1"/>
    </source>
</evidence>
<keyword evidence="1 4" id="KW-0639">Primosome</keyword>
<comment type="function">
    <text evidence="4">Involved in the restart of stalled replication forks, which reloads the replicative helicase on sites other than the origin of replication; the PriA-PriB pathway is the major replication restart pathway. During primosome assembly it facilitates complex formation between PriA and DnaT on DNA; stabilizes PriA on DNA. Stimulates the DNA unwinding activity of PriA helicase.</text>
</comment>
<evidence type="ECO:0000256" key="3">
    <source>
        <dbReference type="ARBA" id="ARBA00023125"/>
    </source>
</evidence>
<evidence type="ECO:0000256" key="1">
    <source>
        <dbReference type="ARBA" id="ARBA00022515"/>
    </source>
</evidence>
<dbReference type="PROSITE" id="PS50935">
    <property type="entry name" value="SSB"/>
    <property type="match status" value="1"/>
</dbReference>
<dbReference type="InterPro" id="IPR012340">
    <property type="entry name" value="NA-bd_OB-fold"/>
</dbReference>
<dbReference type="RefSeq" id="WP_110883153.1">
    <property type="nucleotide sequence ID" value="NZ_VMKP01000002.1"/>
</dbReference>
<dbReference type="NCBIfam" id="TIGR04418">
    <property type="entry name" value="PriB_gamma"/>
    <property type="match status" value="1"/>
</dbReference>
<name>A0A557RK20_9GAMM</name>
<dbReference type="Proteomes" id="UP000316688">
    <property type="component" value="Unassembled WGS sequence"/>
</dbReference>
<accession>A0A557RK20</accession>
<gene>
    <name evidence="4 5" type="primary">priB</name>
    <name evidence="5" type="ORF">FPL11_05425</name>
</gene>
<dbReference type="HAMAP" id="MF_00720">
    <property type="entry name" value="PriB"/>
    <property type="match status" value="1"/>
</dbReference>
<evidence type="ECO:0000313" key="6">
    <source>
        <dbReference type="Proteomes" id="UP000316688"/>
    </source>
</evidence>
<comment type="subunit">
    <text evidence="4">Homodimer. Interacts with PriA and DnaT. Component of the replication restart primosome. Primosome assembly occurs via a 'hand-off' mechanism. PriA binds to replication forks, subsequently PriB then DnaT bind; DnaT then displaces ssDNA to generate the helicase loading substrate.</text>
</comment>